<dbReference type="KEGG" id="azc:AZC_1753"/>
<evidence type="ECO:0000313" key="3">
    <source>
        <dbReference type="Proteomes" id="UP000000270"/>
    </source>
</evidence>
<evidence type="ECO:0000256" key="1">
    <source>
        <dbReference type="SAM" id="SignalP"/>
    </source>
</evidence>
<organism evidence="2 3">
    <name type="scientific">Azorhizobium caulinodans (strain ATCC 43989 / DSM 5975 / JCM 20966 / LMG 6465 / NBRC 14845 / NCIMB 13405 / ORS 571)</name>
    <dbReference type="NCBI Taxonomy" id="438753"/>
    <lineage>
        <taxon>Bacteria</taxon>
        <taxon>Pseudomonadati</taxon>
        <taxon>Pseudomonadota</taxon>
        <taxon>Alphaproteobacteria</taxon>
        <taxon>Hyphomicrobiales</taxon>
        <taxon>Xanthobacteraceae</taxon>
        <taxon>Azorhizobium</taxon>
    </lineage>
</organism>
<reference evidence="2 3" key="3">
    <citation type="journal article" date="2008" name="BMC Genomics">
        <title>The genome of the versatile nitrogen fixer Azorhizobium caulinodans ORS571.</title>
        <authorList>
            <person name="Lee KB."/>
            <person name="Backer P.D."/>
            <person name="Aono T."/>
            <person name="Liu CT."/>
            <person name="Suzuki S."/>
            <person name="Suzuki T."/>
            <person name="Kaneko T."/>
            <person name="Yamada M."/>
            <person name="Tabata S."/>
            <person name="Kupfer D.M."/>
            <person name="Najar F.Z."/>
            <person name="Wiley G.B."/>
            <person name="Roe B."/>
            <person name="Binnewies T.T."/>
            <person name="Ussery D.W."/>
            <person name="D'Haeze W."/>
            <person name="Herder J.D."/>
            <person name="Gevers D."/>
            <person name="Vereecke D."/>
            <person name="Holsters M."/>
            <person name="Oyaizu H."/>
        </authorList>
    </citation>
    <scope>NUCLEOTIDE SEQUENCE [LARGE SCALE GENOMIC DNA]</scope>
    <source>
        <strain evidence="3">ATCC 43989 / DSM 5975 / JCM 20966 / LMG 6465 / NBRC 14845 / NCIMB 13405 / ORS 571</strain>
    </source>
</reference>
<reference evidence="3" key="2">
    <citation type="submission" date="2007-04" db="EMBL/GenBank/DDBJ databases">
        <title>Complete genome sequence of the nitrogen-fixing bacterium Azorhizobium caulinodans ORS571.</title>
        <authorList>
            <person name="Lee K.B."/>
            <person name="Backer P.D."/>
            <person name="Aono T."/>
            <person name="Liu C.T."/>
            <person name="Suzuki S."/>
            <person name="Suzuki T."/>
            <person name="Kaneko T."/>
            <person name="Yamada M."/>
            <person name="Tabata S."/>
            <person name="Kupfer D.M."/>
            <person name="Najar F.Z."/>
            <person name="Wiley G.B."/>
            <person name="Roe B."/>
            <person name="Binnewies T."/>
            <person name="Ussery D."/>
            <person name="Vereecke D."/>
            <person name="Gevers D."/>
            <person name="Holsters M."/>
            <person name="Oyaizu H."/>
        </authorList>
    </citation>
    <scope>NUCLEOTIDE SEQUENCE [LARGE SCALE GENOMIC DNA]</scope>
    <source>
        <strain evidence="3">ATCC 43989 / DSM 5975 / JCM 20966 / LMG 6465 / NBRC 14845 / NCIMB 13405 / ORS 571</strain>
    </source>
</reference>
<feature type="signal peptide" evidence="1">
    <location>
        <begin position="1"/>
        <end position="24"/>
    </location>
</feature>
<reference evidence="2 3" key="5">
    <citation type="journal article" date="2010" name="Appl. Environ. Microbiol.">
        <title>phrR-like gene praR of Azorhizobium caulinodans ORS571 is essential for symbiosis with Sesbania rostrata and is involved in expression of reb genes.</title>
        <authorList>
            <person name="Akiba N."/>
            <person name="Aono T."/>
            <person name="Toyazaki H."/>
            <person name="Sato S."/>
            <person name="Oyaizu H."/>
        </authorList>
    </citation>
    <scope>NUCLEOTIDE SEQUENCE [LARGE SCALE GENOMIC DNA]</scope>
    <source>
        <strain evidence="3">ATCC 43989 / DSM 5975 / JCM 20966 / LMG 6465 / NBRC 14845 / NCIMB 13405 / ORS 571</strain>
    </source>
</reference>
<feature type="chain" id="PRO_5002723349" evidence="1">
    <location>
        <begin position="25"/>
        <end position="177"/>
    </location>
</feature>
<accession>A8I4N6</accession>
<protein>
    <submittedName>
        <fullName evidence="2">Uncharacterized protein</fullName>
    </submittedName>
</protein>
<reference evidence="2 3" key="4">
    <citation type="journal article" date="2009" name="Appl. Environ. Microbiol.">
        <title>Comparative genome-wide transcriptional profiling of Azorhizobium caulinodans ORS571 grown under free-living and symbiotic conditions.</title>
        <authorList>
            <person name="Tsukada S."/>
            <person name="Aono T."/>
            <person name="Akiba N."/>
            <person name="Lee KB."/>
            <person name="Liu CT."/>
            <person name="Toyazaki H."/>
            <person name="Oyaizu H."/>
        </authorList>
    </citation>
    <scope>NUCLEOTIDE SEQUENCE [LARGE SCALE GENOMIC DNA]</scope>
    <source>
        <strain evidence="3">ATCC 43989 / DSM 5975 / JCM 20966 / LMG 6465 / NBRC 14845 / NCIMB 13405 / ORS 571</strain>
    </source>
</reference>
<reference evidence="2 3" key="6">
    <citation type="journal article" date="2011" name="Appl. Environ. Microbiol.">
        <title>Involvement of the azorhizobial chromosome partition gene (parA) in the onset of bacteroid differentiation during Sesbania rostrata stem nodule development.</title>
        <authorList>
            <person name="Liu CT."/>
            <person name="Lee KB."/>
            <person name="Wang YS."/>
            <person name="Peng MH."/>
            <person name="Lee KT."/>
            <person name="Suzuki S."/>
            <person name="Suzuki T."/>
            <person name="Oyaizu H."/>
        </authorList>
    </citation>
    <scope>NUCLEOTIDE SEQUENCE [LARGE SCALE GENOMIC DNA]</scope>
    <source>
        <strain evidence="3">ATCC 43989 / DSM 5975 / JCM 20966 / LMG 6465 / NBRC 14845 / NCIMB 13405 / ORS 571</strain>
    </source>
</reference>
<reference evidence="2 3" key="1">
    <citation type="journal article" date="2007" name="Appl. Environ. Microbiol.">
        <title>Rhizobial factors required for stem nodule maturation and maintenance in Sesbania rostrata-Azorhizobium caulinodans ORS571 symbiosis.</title>
        <authorList>
            <person name="Suzuki S."/>
            <person name="Aono T."/>
            <person name="Lee KB."/>
            <person name="Suzuki T."/>
            <person name="Liu CT."/>
            <person name="Miwa H."/>
            <person name="Wakao S."/>
            <person name="Iki T."/>
            <person name="Oyaizu H."/>
        </authorList>
    </citation>
    <scope>NUCLEOTIDE SEQUENCE [LARGE SCALE GENOMIC DNA]</scope>
    <source>
        <strain evidence="3">ATCC 43989 / DSM 5975 / JCM 20966 / LMG 6465 / NBRC 14845 / NCIMB 13405 / ORS 571</strain>
    </source>
</reference>
<keyword evidence="3" id="KW-1185">Reference proteome</keyword>
<keyword evidence="1" id="KW-0732">Signal</keyword>
<dbReference type="Proteomes" id="UP000000270">
    <property type="component" value="Chromosome"/>
</dbReference>
<dbReference type="AlphaFoldDB" id="A8I4N6"/>
<dbReference type="HOGENOM" id="CLU_1585821_0_0_5"/>
<dbReference type="eggNOG" id="ENOG50343IB">
    <property type="taxonomic scope" value="Bacteria"/>
</dbReference>
<sequence length="177" mass="17960">MMKRMLRPALSALLLAASALPAFAGSDIPPTLEQYPLRDRFFGPGGAVFPNYSMPSEGGLSYMIAAGPTLAGPTKAGGPGVAIFAAGTADFNCQTGQRPTIKVISAPAGAKVSVSPGTFVATGIDGGATTKCLGQPVGGAIVRYAGRPPRGGGAVTLRVTYPYLGAWYDHVVHVPGN</sequence>
<dbReference type="EMBL" id="AP009384">
    <property type="protein sequence ID" value="BAF87751.1"/>
    <property type="molecule type" value="Genomic_DNA"/>
</dbReference>
<name>A8I4N6_AZOC5</name>
<evidence type="ECO:0000313" key="2">
    <source>
        <dbReference type="EMBL" id="BAF87751.1"/>
    </source>
</evidence>
<dbReference type="STRING" id="438753.AZC_1753"/>
<gene>
    <name evidence="2" type="ordered locus">AZC_1753</name>
</gene>
<proteinExistence type="predicted"/>